<keyword evidence="2" id="KW-0472">Membrane</keyword>
<proteinExistence type="predicted"/>
<dbReference type="SUPFAM" id="SSF50998">
    <property type="entry name" value="Quinoprotein alcohol dehydrogenase-like"/>
    <property type="match status" value="1"/>
</dbReference>
<evidence type="ECO:0000256" key="1">
    <source>
        <dbReference type="SAM" id="MobiDB-lite"/>
    </source>
</evidence>
<organism evidence="3 4">
    <name type="scientific">Cellulosimicrobium protaetiae</name>
    <dbReference type="NCBI Taxonomy" id="2587808"/>
    <lineage>
        <taxon>Bacteria</taxon>
        <taxon>Bacillati</taxon>
        <taxon>Actinomycetota</taxon>
        <taxon>Actinomycetes</taxon>
        <taxon>Micrococcales</taxon>
        <taxon>Promicromonosporaceae</taxon>
        <taxon>Cellulosimicrobium</taxon>
    </lineage>
</organism>
<dbReference type="InterPro" id="IPR015943">
    <property type="entry name" value="WD40/YVTN_repeat-like_dom_sf"/>
</dbReference>
<sequence length="609" mass="62880">MPPRRRDARARLTFELVESPHEHALDEDDAWAVGPAPTRSADAHAARATTPSGPVPGGPRDLDDADLAAGSGTEPDDEPGSDGGDRDGAPPARPRRGRRAVVVGAVSAGLVLVLGGMAAVDAWHGRADLERLRTAPGGIEPIAETPSELWTTDLVLGNGLGFLPGAIVTVEDGAAVAVSLDGGEERWRVDVGAHAVCGSPFFWSLPSGEPEARIVCLAPVVEHAAGEPLAEADLPVDPTTGRIDASAWSVTVLDEDGEVLGRRDTTDEGGLPAPGPGGSLVRTERVGEVPAGDGAVVEQDPATGEVTDLPEGRPAVVRVEDALTGEVRWEAELPFVPRTGQCITWSEADGAETVTAELESVWTASDARLVRVEGCGLSAWFTPEGTRLDEVDNPSDSVVALPDGTFSRDPAGNEFGWGGTAGTDVSAAPAILDADGSVRWEPPGAVLVPTATDGRAAPLLVQDGQDVVAFDDEGTELWRTPEVGSSAQVRAVAGGTVVLSNGYGSSVLAGLDTATGRQRWVLDEAATPLLPGSRGDGGWGIDAAYTDGVRVVVSVTDWDAGRTVLTALDLVDGAVAWQTELANDDGAAWTVPVQGRLLRADDTTLARIG</sequence>
<dbReference type="EMBL" id="CP052757">
    <property type="protein sequence ID" value="QJW35417.1"/>
    <property type="molecule type" value="Genomic_DNA"/>
</dbReference>
<evidence type="ECO:0000313" key="4">
    <source>
        <dbReference type="Proteomes" id="UP000451354"/>
    </source>
</evidence>
<dbReference type="KEGG" id="cprt:FIC82_003570"/>
<feature type="region of interest" description="Disordered" evidence="1">
    <location>
        <begin position="261"/>
        <end position="282"/>
    </location>
</feature>
<accession>A0A6M5UA74</accession>
<dbReference type="Gene3D" id="2.130.10.10">
    <property type="entry name" value="YVTN repeat-like/Quinoprotein amine dehydrogenase"/>
    <property type="match status" value="1"/>
</dbReference>
<dbReference type="Proteomes" id="UP000451354">
    <property type="component" value="Chromosome"/>
</dbReference>
<dbReference type="AlphaFoldDB" id="A0A6M5UA74"/>
<keyword evidence="2" id="KW-1133">Transmembrane helix</keyword>
<gene>
    <name evidence="3" type="ORF">FIC82_003570</name>
</gene>
<dbReference type="RefSeq" id="WP_154797589.1">
    <property type="nucleotide sequence ID" value="NZ_CP052757.1"/>
</dbReference>
<evidence type="ECO:0000256" key="2">
    <source>
        <dbReference type="SAM" id="Phobius"/>
    </source>
</evidence>
<keyword evidence="2" id="KW-0812">Transmembrane</keyword>
<name>A0A6M5UA74_9MICO</name>
<keyword evidence="4" id="KW-1185">Reference proteome</keyword>
<dbReference type="InterPro" id="IPR011047">
    <property type="entry name" value="Quinoprotein_ADH-like_sf"/>
</dbReference>
<feature type="region of interest" description="Disordered" evidence="1">
    <location>
        <begin position="18"/>
        <end position="98"/>
    </location>
</feature>
<feature type="transmembrane region" description="Helical" evidence="2">
    <location>
        <begin position="100"/>
        <end position="123"/>
    </location>
</feature>
<dbReference type="OrthoDB" id="5149466at2"/>
<evidence type="ECO:0008006" key="5">
    <source>
        <dbReference type="Google" id="ProtNLM"/>
    </source>
</evidence>
<evidence type="ECO:0000313" key="3">
    <source>
        <dbReference type="EMBL" id="QJW35417.1"/>
    </source>
</evidence>
<protein>
    <recommendedName>
        <fullName evidence="5">PQQ-binding-like beta-propeller repeat protein</fullName>
    </recommendedName>
</protein>
<reference evidence="4" key="1">
    <citation type="journal article" date="2022" name="Int. J. Syst. Evol. Microbiol.">
        <title>Cellulosimicrobium protaetiae sp. nov., isolated from the gut of the larva of Protaetia brevitarsis seulensis.</title>
        <authorList>
            <person name="Le Han H."/>
            <person name="Nguyen T.T.H."/>
            <person name="Li Z."/>
            <person name="Shin N.R."/>
            <person name="Kim S.G."/>
        </authorList>
    </citation>
    <scope>NUCLEOTIDE SEQUENCE [LARGE SCALE GENOMIC DNA]</scope>
    <source>
        <strain evidence="4">BI34</strain>
    </source>
</reference>